<reference evidence="1" key="1">
    <citation type="journal article" date="2014" name="Int. J. Syst. Evol. Microbiol.">
        <title>Complete genome sequence of Corynebacterium casei LMG S-19264T (=DSM 44701T), isolated from a smear-ripened cheese.</title>
        <authorList>
            <consortium name="US DOE Joint Genome Institute (JGI-PGF)"/>
            <person name="Walter F."/>
            <person name="Albersmeier A."/>
            <person name="Kalinowski J."/>
            <person name="Ruckert C."/>
        </authorList>
    </citation>
    <scope>NUCLEOTIDE SEQUENCE</scope>
    <source>
        <strain evidence="1">JCM 4714</strain>
    </source>
</reference>
<keyword evidence="2" id="KW-1185">Reference proteome</keyword>
<proteinExistence type="predicted"/>
<dbReference type="AlphaFoldDB" id="A0A918IP50"/>
<evidence type="ECO:0000313" key="2">
    <source>
        <dbReference type="Proteomes" id="UP000655443"/>
    </source>
</evidence>
<dbReference type="Pfam" id="PF11534">
    <property type="entry name" value="HTHP"/>
    <property type="match status" value="1"/>
</dbReference>
<evidence type="ECO:0000313" key="1">
    <source>
        <dbReference type="EMBL" id="GGW24041.1"/>
    </source>
</evidence>
<organism evidence="1 2">
    <name type="scientific">Streptomyces alanosinicus</name>
    <dbReference type="NCBI Taxonomy" id="68171"/>
    <lineage>
        <taxon>Bacteria</taxon>
        <taxon>Bacillati</taxon>
        <taxon>Actinomycetota</taxon>
        <taxon>Actinomycetes</taxon>
        <taxon>Kitasatosporales</taxon>
        <taxon>Streptomycetaceae</taxon>
        <taxon>Streptomyces</taxon>
    </lineage>
</organism>
<protein>
    <recommendedName>
        <fullName evidence="3">Hexameric tyrosine-coordinated heme protein (HTHP)</fullName>
    </recommendedName>
</protein>
<dbReference type="EMBL" id="BMVG01000085">
    <property type="protein sequence ID" value="GGW24041.1"/>
    <property type="molecule type" value="Genomic_DNA"/>
</dbReference>
<comment type="caution">
    <text evidence="1">The sequence shown here is derived from an EMBL/GenBank/DDBJ whole genome shotgun (WGS) entry which is preliminary data.</text>
</comment>
<name>A0A918IP50_9ACTN</name>
<gene>
    <name evidence="1" type="ORF">GCM10010339_93820</name>
</gene>
<accession>A0A918IP50</accession>
<evidence type="ECO:0008006" key="3">
    <source>
        <dbReference type="Google" id="ProtNLM"/>
    </source>
</evidence>
<dbReference type="Proteomes" id="UP000655443">
    <property type="component" value="Unassembled WGS sequence"/>
</dbReference>
<sequence>MERVRAYPGSGLGHIGVMNRVPDEGLVLVPGNSLITSSPEEGRALALTLARHTVHNIQPDLDVLKGGRPNYATTPESLMHATQVVAIEFQTIAAANNYWRS</sequence>
<dbReference type="InterPro" id="IPR021111">
    <property type="entry name" value="Hexamer_Tyr-coord_heme_pr_HTHP"/>
</dbReference>
<dbReference type="Gene3D" id="6.10.80.10">
    <property type="entry name" value="Hexameric tyrosine-coordinated heme protein (HTHP)"/>
    <property type="match status" value="1"/>
</dbReference>
<reference evidence="1" key="2">
    <citation type="submission" date="2020-09" db="EMBL/GenBank/DDBJ databases">
        <authorList>
            <person name="Sun Q."/>
            <person name="Ohkuma M."/>
        </authorList>
    </citation>
    <scope>NUCLEOTIDE SEQUENCE</scope>
    <source>
        <strain evidence="1">JCM 4714</strain>
    </source>
</reference>
<dbReference type="InterPro" id="IPR038125">
    <property type="entry name" value="HTHP_sf"/>
</dbReference>